<evidence type="ECO:0000256" key="1">
    <source>
        <dbReference type="SAM" id="Phobius"/>
    </source>
</evidence>
<reference evidence="2 3" key="1">
    <citation type="submission" date="2022-11" db="EMBL/GenBank/DDBJ databases">
        <title>Spartinivicinus poritis sp. nov., isolated from scleractinian coral Porites lutea.</title>
        <authorList>
            <person name="Zhang G."/>
            <person name="Cai L."/>
            <person name="Wei Q."/>
        </authorList>
    </citation>
    <scope>NUCLEOTIDE SEQUENCE [LARGE SCALE GENOMIC DNA]</scope>
    <source>
        <strain evidence="2 3">A2-2</strain>
    </source>
</reference>
<name>A0ABT5UK08_9GAMM</name>
<keyword evidence="3" id="KW-1185">Reference proteome</keyword>
<keyword evidence="1" id="KW-0472">Membrane</keyword>
<feature type="transmembrane region" description="Helical" evidence="1">
    <location>
        <begin position="42"/>
        <end position="62"/>
    </location>
</feature>
<accession>A0ABT5UK08</accession>
<keyword evidence="1" id="KW-1133">Transmembrane helix</keyword>
<organism evidence="2 3">
    <name type="scientific">Spartinivicinus poritis</name>
    <dbReference type="NCBI Taxonomy" id="2994640"/>
    <lineage>
        <taxon>Bacteria</taxon>
        <taxon>Pseudomonadati</taxon>
        <taxon>Pseudomonadota</taxon>
        <taxon>Gammaproteobacteria</taxon>
        <taxon>Oceanospirillales</taxon>
        <taxon>Zooshikellaceae</taxon>
        <taxon>Spartinivicinus</taxon>
    </lineage>
</organism>
<dbReference type="EMBL" id="JAPMOU010000081">
    <property type="protein sequence ID" value="MDE1465733.1"/>
    <property type="molecule type" value="Genomic_DNA"/>
</dbReference>
<sequence>MNSTLEYATTPLALASLAAILIVGLLKLLVKGKNNALNRLITHYGFGLLIFFGLTGNLIFFYESYQSSETLIIGSVVDENGRYLPRVMIDTGGHARGMTSDTGEFILAIPKSRVQDKYSVSASLLGYKSNVKVVSNKSRIFLRFQLKKSEFIPDDSISMGDNQILIGHFIGLPDIGIQIQFINQTTKQIQFKNLSVEVLSPSGKVRRLIQVSSGIDMNGPSMAIMPNIFIDPYKSAKFYFRFIQYDAYIQQLVSSIQPSLIANPNFQAHGPSVGTPYLTQEKADKITQSMEQAWFWEPGESTVRFSASVEGNFVKIERQVKLELDQINSMKKISDYYENGFGIMPQMSLMPVGDAKPGYQVSSREKI</sequence>
<gene>
    <name evidence="2" type="ORF">ORQ98_27595</name>
</gene>
<proteinExistence type="predicted"/>
<dbReference type="Proteomes" id="UP001528823">
    <property type="component" value="Unassembled WGS sequence"/>
</dbReference>
<feature type="transmembrane region" description="Helical" evidence="1">
    <location>
        <begin position="12"/>
        <end position="30"/>
    </location>
</feature>
<keyword evidence="1" id="KW-0812">Transmembrane</keyword>
<evidence type="ECO:0000313" key="3">
    <source>
        <dbReference type="Proteomes" id="UP001528823"/>
    </source>
</evidence>
<protein>
    <submittedName>
        <fullName evidence="2">Carboxypeptidase-like regulatory domain-containing protein</fullName>
    </submittedName>
</protein>
<dbReference type="RefSeq" id="WP_274692036.1">
    <property type="nucleotide sequence ID" value="NZ_JAPMOU010000081.1"/>
</dbReference>
<evidence type="ECO:0000313" key="2">
    <source>
        <dbReference type="EMBL" id="MDE1465733.1"/>
    </source>
</evidence>
<comment type="caution">
    <text evidence="2">The sequence shown here is derived from an EMBL/GenBank/DDBJ whole genome shotgun (WGS) entry which is preliminary data.</text>
</comment>